<gene>
    <name evidence="2" type="ORF">C2L64_20555</name>
</gene>
<accession>A0AAN1JBI1</accession>
<reference evidence="2 3" key="1">
    <citation type="submission" date="2018-01" db="EMBL/GenBank/DDBJ databases">
        <title>Species boundaries and ecological features among Paraburkholderia terrae DSMZ17804T, P. hospita DSMZ17164T and P. caribensis DSMZ13236T.</title>
        <authorList>
            <person name="Pratama A.A."/>
        </authorList>
    </citation>
    <scope>NUCLEOTIDE SEQUENCE [LARGE SCALE GENOMIC DNA]</scope>
    <source>
        <strain evidence="2 3">DSM 17164</strain>
    </source>
</reference>
<protein>
    <submittedName>
        <fullName evidence="2">Uncharacterized protein</fullName>
    </submittedName>
</protein>
<dbReference type="AlphaFoldDB" id="A0AAN1JBI1"/>
<evidence type="ECO:0000256" key="1">
    <source>
        <dbReference type="SAM" id="MobiDB-lite"/>
    </source>
</evidence>
<dbReference type="Proteomes" id="UP000236649">
    <property type="component" value="Chromosome 2"/>
</dbReference>
<sequence length="70" mass="7677">MSIAVARIALAIVSRYRHDAPSIAKVVRQMSRRAAARDTRQPSRRAARDAGARSELDEPVASRMSTSLTL</sequence>
<proteinExistence type="predicted"/>
<organism evidence="2 3">
    <name type="scientific">Paraburkholderia hospita</name>
    <dbReference type="NCBI Taxonomy" id="169430"/>
    <lineage>
        <taxon>Bacteria</taxon>
        <taxon>Pseudomonadati</taxon>
        <taxon>Pseudomonadota</taxon>
        <taxon>Betaproteobacteria</taxon>
        <taxon>Burkholderiales</taxon>
        <taxon>Burkholderiaceae</taxon>
        <taxon>Paraburkholderia</taxon>
    </lineage>
</organism>
<evidence type="ECO:0000313" key="2">
    <source>
        <dbReference type="EMBL" id="AUT70767.1"/>
    </source>
</evidence>
<evidence type="ECO:0000313" key="3">
    <source>
        <dbReference type="Proteomes" id="UP000236649"/>
    </source>
</evidence>
<feature type="region of interest" description="Disordered" evidence="1">
    <location>
        <begin position="31"/>
        <end position="70"/>
    </location>
</feature>
<name>A0AAN1JBI1_9BURK</name>
<dbReference type="EMBL" id="CP026106">
    <property type="protein sequence ID" value="AUT70767.1"/>
    <property type="molecule type" value="Genomic_DNA"/>
</dbReference>
<feature type="compositionally biased region" description="Basic and acidic residues" evidence="1">
    <location>
        <begin position="35"/>
        <end position="56"/>
    </location>
</feature>
<dbReference type="KEGG" id="phs:C2L64_20555"/>